<evidence type="ECO:0000256" key="5">
    <source>
        <dbReference type="SAM" id="Phobius"/>
    </source>
</evidence>
<evidence type="ECO:0000313" key="8">
    <source>
        <dbReference type="Proteomes" id="UP001500604"/>
    </source>
</evidence>
<dbReference type="EMBL" id="BAABFL010000480">
    <property type="protein sequence ID" value="GAA4652762.1"/>
    <property type="molecule type" value="Genomic_DNA"/>
</dbReference>
<feature type="transmembrane region" description="Helical" evidence="5">
    <location>
        <begin position="21"/>
        <end position="39"/>
    </location>
</feature>
<name>A0ABP8VAG1_9GAMM</name>
<proteinExistence type="predicted"/>
<sequence>MHDTSILRSKLEKGTRLHLPHWAIIFLSLFLTFGAWYFSSQQVQQKNKTKFDQEAERIISLVKERMQLYENALWGGAALIDSNGSQMTYDQWKAYAGSLNIDQAYPGINGIGVIYNIKPEDFENYLFKERKKRPHYTVHPIHNKKEYWPITYIEPETPNKAAVGLDMAFEQNRYTAIKRARDEGSAQVTGPITLVQDAKKRPIFYSIPPYTRAPAYLEPLMSVRHPFLESPMRHLS</sequence>
<evidence type="ECO:0000259" key="6">
    <source>
        <dbReference type="PROSITE" id="PS50839"/>
    </source>
</evidence>
<evidence type="ECO:0000256" key="2">
    <source>
        <dbReference type="ARBA" id="ARBA00022692"/>
    </source>
</evidence>
<evidence type="ECO:0000256" key="4">
    <source>
        <dbReference type="ARBA" id="ARBA00023136"/>
    </source>
</evidence>
<comment type="caution">
    <text evidence="7">The sequence shown here is derived from an EMBL/GenBank/DDBJ whole genome shotgun (WGS) entry which is preliminary data.</text>
</comment>
<reference evidence="8" key="1">
    <citation type="journal article" date="2019" name="Int. J. Syst. Evol. Microbiol.">
        <title>The Global Catalogue of Microorganisms (GCM) 10K type strain sequencing project: providing services to taxonomists for standard genome sequencing and annotation.</title>
        <authorList>
            <consortium name="The Broad Institute Genomics Platform"/>
            <consortium name="The Broad Institute Genome Sequencing Center for Infectious Disease"/>
            <person name="Wu L."/>
            <person name="Ma J."/>
        </authorList>
    </citation>
    <scope>NUCLEOTIDE SEQUENCE [LARGE SCALE GENOMIC DNA]</scope>
    <source>
        <strain evidence="8">JCM 17805</strain>
    </source>
</reference>
<evidence type="ECO:0000256" key="3">
    <source>
        <dbReference type="ARBA" id="ARBA00022989"/>
    </source>
</evidence>
<dbReference type="SMART" id="SM01079">
    <property type="entry name" value="CHASE"/>
    <property type="match status" value="1"/>
</dbReference>
<keyword evidence="2 5" id="KW-0812">Transmembrane</keyword>
<keyword evidence="4 5" id="KW-0472">Membrane</keyword>
<dbReference type="InterPro" id="IPR042240">
    <property type="entry name" value="CHASE_sf"/>
</dbReference>
<evidence type="ECO:0000256" key="1">
    <source>
        <dbReference type="ARBA" id="ARBA00004370"/>
    </source>
</evidence>
<evidence type="ECO:0000313" key="7">
    <source>
        <dbReference type="EMBL" id="GAA4652762.1"/>
    </source>
</evidence>
<feature type="domain" description="CHASE" evidence="6">
    <location>
        <begin position="138"/>
        <end position="210"/>
    </location>
</feature>
<organism evidence="7 8">
    <name type="scientific">Kistimonas scapharcae</name>
    <dbReference type="NCBI Taxonomy" id="1036133"/>
    <lineage>
        <taxon>Bacteria</taxon>
        <taxon>Pseudomonadati</taxon>
        <taxon>Pseudomonadota</taxon>
        <taxon>Gammaproteobacteria</taxon>
        <taxon>Oceanospirillales</taxon>
        <taxon>Endozoicomonadaceae</taxon>
        <taxon>Kistimonas</taxon>
    </lineage>
</organism>
<accession>A0ABP8VAG1</accession>
<dbReference type="InterPro" id="IPR006189">
    <property type="entry name" value="CHASE_dom"/>
</dbReference>
<gene>
    <name evidence="7" type="ORF">GCM10023116_50460</name>
</gene>
<dbReference type="Proteomes" id="UP001500604">
    <property type="component" value="Unassembled WGS sequence"/>
</dbReference>
<comment type="subcellular location">
    <subcellularLocation>
        <location evidence="1">Membrane</location>
    </subcellularLocation>
</comment>
<keyword evidence="3 5" id="KW-1133">Transmembrane helix</keyword>
<dbReference type="PROSITE" id="PS50839">
    <property type="entry name" value="CHASE"/>
    <property type="match status" value="1"/>
</dbReference>
<protein>
    <recommendedName>
        <fullName evidence="6">CHASE domain-containing protein</fullName>
    </recommendedName>
</protein>
<dbReference type="Pfam" id="PF03924">
    <property type="entry name" value="CHASE"/>
    <property type="match status" value="1"/>
</dbReference>
<dbReference type="Gene3D" id="3.30.450.350">
    <property type="entry name" value="CHASE domain"/>
    <property type="match status" value="1"/>
</dbReference>
<keyword evidence="8" id="KW-1185">Reference proteome</keyword>